<dbReference type="STRING" id="231916.A0A409WUK6"/>
<evidence type="ECO:0000256" key="1">
    <source>
        <dbReference type="SAM" id="MobiDB-lite"/>
    </source>
</evidence>
<proteinExistence type="predicted"/>
<feature type="compositionally biased region" description="Polar residues" evidence="1">
    <location>
        <begin position="125"/>
        <end position="139"/>
    </location>
</feature>
<feature type="region of interest" description="Disordered" evidence="1">
    <location>
        <begin position="159"/>
        <end position="231"/>
    </location>
</feature>
<keyword evidence="3" id="KW-1185">Reference proteome</keyword>
<evidence type="ECO:0000313" key="3">
    <source>
        <dbReference type="Proteomes" id="UP000284706"/>
    </source>
</evidence>
<organism evidence="2 3">
    <name type="scientific">Gymnopilus dilepis</name>
    <dbReference type="NCBI Taxonomy" id="231916"/>
    <lineage>
        <taxon>Eukaryota</taxon>
        <taxon>Fungi</taxon>
        <taxon>Dikarya</taxon>
        <taxon>Basidiomycota</taxon>
        <taxon>Agaricomycotina</taxon>
        <taxon>Agaricomycetes</taxon>
        <taxon>Agaricomycetidae</taxon>
        <taxon>Agaricales</taxon>
        <taxon>Agaricineae</taxon>
        <taxon>Hymenogastraceae</taxon>
        <taxon>Gymnopilus</taxon>
    </lineage>
</organism>
<feature type="compositionally biased region" description="Basic residues" evidence="1">
    <location>
        <begin position="191"/>
        <end position="213"/>
    </location>
</feature>
<evidence type="ECO:0000313" key="2">
    <source>
        <dbReference type="EMBL" id="PPQ82213.1"/>
    </source>
</evidence>
<name>A0A409WUK6_9AGAR</name>
<dbReference type="Gene3D" id="3.60.130.30">
    <property type="match status" value="1"/>
</dbReference>
<comment type="caution">
    <text evidence="2">The sequence shown here is derived from an EMBL/GenBank/DDBJ whole genome shotgun (WGS) entry which is preliminary data.</text>
</comment>
<feature type="region of interest" description="Disordered" evidence="1">
    <location>
        <begin position="114"/>
        <end position="144"/>
    </location>
</feature>
<gene>
    <name evidence="2" type="ORF">CVT26_009203</name>
</gene>
<feature type="compositionally biased region" description="Low complexity" evidence="1">
    <location>
        <begin position="114"/>
        <end position="124"/>
    </location>
</feature>
<protein>
    <submittedName>
        <fullName evidence="2">Uncharacterized protein</fullName>
    </submittedName>
</protein>
<accession>A0A409WUK6</accession>
<reference evidence="2 3" key="1">
    <citation type="journal article" date="2018" name="Evol. Lett.">
        <title>Horizontal gene cluster transfer increased hallucinogenic mushroom diversity.</title>
        <authorList>
            <person name="Reynolds H.T."/>
            <person name="Vijayakumar V."/>
            <person name="Gluck-Thaler E."/>
            <person name="Korotkin H.B."/>
            <person name="Matheny P.B."/>
            <person name="Slot J.C."/>
        </authorList>
    </citation>
    <scope>NUCLEOTIDE SEQUENCE [LARGE SCALE GENOMIC DNA]</scope>
    <source>
        <strain evidence="2 3">SRW20</strain>
    </source>
</reference>
<dbReference type="InParanoid" id="A0A409WUK6"/>
<sequence>MCVIWGASNYADFDFPELALHGIRAAETSFDFARNILDRIQRVVLFPVGRGSDELSPLTPLSRTSSEGDPVANSNESENAMAIILENGSFQEPRLARSQLVVIPSGVENEILPRSRSSLTSSLSNEAPDNSLSRPSGRTESSEEDYIGLIERRPSLASESLPAAVPMPSNTPSPPELTPLDSSDAVARPPSARKLKRRAREKALSKRNAKRKKEMQTDHPTKPKLSQKQIRSARAVKTTFSSLKMPISSGGYIGQRSTKKTKATFDLDHFIGPNSKLNFTLRKWAGKSPSPLIDNEDRVIGVCAGIPKNAKDWDALQRHAASLLENARGKLKFDQKDKDNRRGKFSAINIGISHGGGQPYPKALEQDAANAQVLEELMEDESFKRISGFAAGAFSTWAPRLHKYENDCLSEIIENDNKLRRENRHPSPNGEPLRRNWPNSPWASAALNFGPQTVCCRHADYGNLAFGWCCITALGDFDYTKGGHLILWDLKLVVEFPPGSTILIPSSAIHHSNTRIQSGEHRYSFTQYSSGGLFRWRDNDFQTVENHRGSLTTEETASLLTKLSSQLSFGLSLYSTVQELEGQHGVEISVS</sequence>
<dbReference type="EMBL" id="NHYE01004775">
    <property type="protein sequence ID" value="PPQ82213.1"/>
    <property type="molecule type" value="Genomic_DNA"/>
</dbReference>
<dbReference type="Proteomes" id="UP000284706">
    <property type="component" value="Unassembled WGS sequence"/>
</dbReference>
<dbReference type="OrthoDB" id="3033952at2759"/>
<dbReference type="AlphaFoldDB" id="A0A409WUK6"/>